<dbReference type="EMBL" id="JANFFA010000001">
    <property type="protein sequence ID" value="MDQ2093187.1"/>
    <property type="molecule type" value="Genomic_DNA"/>
</dbReference>
<comment type="caution">
    <text evidence="2">The sequence shown here is derived from an EMBL/GenBank/DDBJ whole genome shotgun (WGS) entry which is preliminary data.</text>
</comment>
<dbReference type="RefSeq" id="WP_317624786.1">
    <property type="nucleotide sequence ID" value="NZ_JANFFA010000001.1"/>
</dbReference>
<keyword evidence="1" id="KW-0812">Transmembrane</keyword>
<protein>
    <submittedName>
        <fullName evidence="2">Uncharacterized protein</fullName>
    </submittedName>
</protein>
<organism evidence="2 3">
    <name type="scientific">Rhodalgimonas zhirmunskyi</name>
    <dbReference type="NCBI Taxonomy" id="2964767"/>
    <lineage>
        <taxon>Bacteria</taxon>
        <taxon>Pseudomonadati</taxon>
        <taxon>Pseudomonadota</taxon>
        <taxon>Alphaproteobacteria</taxon>
        <taxon>Rhodobacterales</taxon>
        <taxon>Roseobacteraceae</taxon>
        <taxon>Rhodalgimonas</taxon>
    </lineage>
</organism>
<keyword evidence="1" id="KW-1133">Transmembrane helix</keyword>
<dbReference type="Proteomes" id="UP001227162">
    <property type="component" value="Unassembled WGS sequence"/>
</dbReference>
<dbReference type="AlphaFoldDB" id="A0AAJ1X6A1"/>
<name>A0AAJ1X6A1_9RHOB</name>
<evidence type="ECO:0000313" key="3">
    <source>
        <dbReference type="Proteomes" id="UP001227162"/>
    </source>
</evidence>
<reference evidence="2" key="2">
    <citation type="submission" date="2023-04" db="EMBL/GenBank/DDBJ databases">
        <title>'Rhodoalgimonas zhirmunskyi' gen. nov., isolated from a red alga.</title>
        <authorList>
            <person name="Nedashkovskaya O.I."/>
            <person name="Otstavnykh N.Y."/>
            <person name="Bystritskaya E.P."/>
            <person name="Balabanova L.A."/>
            <person name="Isaeva M.P."/>
        </authorList>
    </citation>
    <scope>NUCLEOTIDE SEQUENCE</scope>
    <source>
        <strain evidence="2">10Alg 79</strain>
    </source>
</reference>
<proteinExistence type="predicted"/>
<sequence length="124" mass="13625">MSAIRHLWTHNRPAFVLFLAATLVAGFFLVRLALFSIYWADPAHRNLTPEPWMTPGYIAFSWGIDPKLLIDGLDVPPHGRPTLMDIARSRGTDVSQVIDEVEALLAIYAPPAPDGPAPKGPAQE</sequence>
<evidence type="ECO:0000313" key="2">
    <source>
        <dbReference type="EMBL" id="MDQ2093187.1"/>
    </source>
</evidence>
<keyword evidence="1" id="KW-0472">Membrane</keyword>
<accession>A0AAJ1X6A1</accession>
<reference evidence="2" key="1">
    <citation type="submission" date="2022-07" db="EMBL/GenBank/DDBJ databases">
        <authorList>
            <person name="Otstavnykh N."/>
            <person name="Isaeva M."/>
            <person name="Bystritskaya E."/>
        </authorList>
    </citation>
    <scope>NUCLEOTIDE SEQUENCE</scope>
    <source>
        <strain evidence="2">10Alg 79</strain>
    </source>
</reference>
<gene>
    <name evidence="2" type="ORF">NOI20_03615</name>
</gene>
<keyword evidence="3" id="KW-1185">Reference proteome</keyword>
<feature type="transmembrane region" description="Helical" evidence="1">
    <location>
        <begin position="15"/>
        <end position="40"/>
    </location>
</feature>
<evidence type="ECO:0000256" key="1">
    <source>
        <dbReference type="SAM" id="Phobius"/>
    </source>
</evidence>